<accession>A0A6C0IDD0</accession>
<protein>
    <submittedName>
        <fullName evidence="2">Uncharacterized protein</fullName>
    </submittedName>
</protein>
<dbReference type="AlphaFoldDB" id="A0A6C0IDD0"/>
<evidence type="ECO:0000313" key="2">
    <source>
        <dbReference type="EMBL" id="QHT90779.1"/>
    </source>
</evidence>
<dbReference type="EMBL" id="MN740158">
    <property type="protein sequence ID" value="QHT90779.1"/>
    <property type="molecule type" value="Genomic_DNA"/>
</dbReference>
<reference evidence="2" key="1">
    <citation type="journal article" date="2020" name="Nature">
        <title>Giant virus diversity and host interactions through global metagenomics.</title>
        <authorList>
            <person name="Schulz F."/>
            <person name="Roux S."/>
            <person name="Paez-Espino D."/>
            <person name="Jungbluth S."/>
            <person name="Walsh D.A."/>
            <person name="Denef V.J."/>
            <person name="McMahon K.D."/>
            <person name="Konstantinidis K.T."/>
            <person name="Eloe-Fadrosh E.A."/>
            <person name="Kyrpides N.C."/>
            <person name="Woyke T."/>
        </authorList>
    </citation>
    <scope>NUCLEOTIDE SEQUENCE</scope>
    <source>
        <strain evidence="2">GVMAG-M-3300023184-71</strain>
    </source>
</reference>
<feature type="region of interest" description="Disordered" evidence="1">
    <location>
        <begin position="292"/>
        <end position="326"/>
    </location>
</feature>
<feature type="compositionally biased region" description="Acidic residues" evidence="1">
    <location>
        <begin position="292"/>
        <end position="321"/>
    </location>
</feature>
<dbReference type="InterPro" id="IPR024416">
    <property type="entry name" value="DUF2738"/>
</dbReference>
<name>A0A6C0IDD0_9ZZZZ</name>
<organism evidence="2">
    <name type="scientific">viral metagenome</name>
    <dbReference type="NCBI Taxonomy" id="1070528"/>
    <lineage>
        <taxon>unclassified sequences</taxon>
        <taxon>metagenomes</taxon>
        <taxon>organismal metagenomes</taxon>
    </lineage>
</organism>
<dbReference type="Pfam" id="PF10927">
    <property type="entry name" value="DUF2738"/>
    <property type="match status" value="1"/>
</dbReference>
<evidence type="ECO:0000256" key="1">
    <source>
        <dbReference type="SAM" id="MobiDB-lite"/>
    </source>
</evidence>
<sequence length="368" mass="40936">MSSLQLTDINKFNTNNLVFSKPDGGNIDKIKFKRIRVATRYPDGGVGDLIIATPPGLHCFGLQESRDLGSNAINGYSLPLCLWSRNGPTDDEKKFTDTFTAIADHCKKYLLEHRDEIEKYDLDASDLKKFNPLFWKMEKGKVVEGRGPMLYAKAILNKKLNKISTIFVNEETNEQIDPFEMMNKICSVTAAIKIESIFIGNKISLQVKLFEVVYRMREMSMRGLLRPNAQKLGASSSLLGNAGASSSSSAPSYAFDAADDYDEDAEDEDSIVLEEEVNTTTLPVQNVPVVVDDDEEEEEDEEVVEEEEEEAEEDEAEEEVVVEVPPPKVVEVKPPKVVEVAPPAPVATPEVVKKKTVRTKTTKKAVEA</sequence>
<proteinExistence type="predicted"/>